<dbReference type="GO" id="GO:0000981">
    <property type="term" value="F:DNA-binding transcription factor activity, RNA polymerase II-specific"/>
    <property type="evidence" value="ECO:0007669"/>
    <property type="project" value="InterPro"/>
</dbReference>
<name>A0A2T2ZZJ9_9PEZI</name>
<keyword evidence="4" id="KW-0804">Transcription</keyword>
<evidence type="ECO:0000313" key="9">
    <source>
        <dbReference type="Proteomes" id="UP000241462"/>
    </source>
</evidence>
<feature type="compositionally biased region" description="Polar residues" evidence="6">
    <location>
        <begin position="49"/>
        <end position="73"/>
    </location>
</feature>
<evidence type="ECO:0000313" key="8">
    <source>
        <dbReference type="EMBL" id="PSR80095.1"/>
    </source>
</evidence>
<dbReference type="GO" id="GO:0006351">
    <property type="term" value="P:DNA-templated transcription"/>
    <property type="evidence" value="ECO:0007669"/>
    <property type="project" value="InterPro"/>
</dbReference>
<dbReference type="PANTHER" id="PTHR47171:SF6">
    <property type="entry name" value="SPECIFIC TRANSCRIPTION FACTOR, PUTATIVE (AFU_ORTHOLOGUE AFUA_2G06130)-RELATED"/>
    <property type="match status" value="1"/>
</dbReference>
<feature type="domain" description="Xylanolytic transcriptional activator regulatory" evidence="7">
    <location>
        <begin position="230"/>
        <end position="407"/>
    </location>
</feature>
<dbReference type="GO" id="GO:0003677">
    <property type="term" value="F:DNA binding"/>
    <property type="evidence" value="ECO:0007669"/>
    <property type="project" value="UniProtKB-KW"/>
</dbReference>
<evidence type="ECO:0000256" key="1">
    <source>
        <dbReference type="ARBA" id="ARBA00022833"/>
    </source>
</evidence>
<dbReference type="EMBL" id="KZ678543">
    <property type="protein sequence ID" value="PSR80095.1"/>
    <property type="molecule type" value="Genomic_DNA"/>
</dbReference>
<dbReference type="InterPro" id="IPR007219">
    <property type="entry name" value="XnlR_reg_dom"/>
</dbReference>
<keyword evidence="3" id="KW-0238">DNA-binding</keyword>
<feature type="region of interest" description="Disordered" evidence="6">
    <location>
        <begin position="612"/>
        <end position="649"/>
    </location>
</feature>
<keyword evidence="5" id="KW-0539">Nucleus</keyword>
<keyword evidence="1" id="KW-0862">Zinc</keyword>
<organism evidence="8 9">
    <name type="scientific">Coniella lustricola</name>
    <dbReference type="NCBI Taxonomy" id="2025994"/>
    <lineage>
        <taxon>Eukaryota</taxon>
        <taxon>Fungi</taxon>
        <taxon>Dikarya</taxon>
        <taxon>Ascomycota</taxon>
        <taxon>Pezizomycotina</taxon>
        <taxon>Sordariomycetes</taxon>
        <taxon>Sordariomycetidae</taxon>
        <taxon>Diaporthales</taxon>
        <taxon>Schizoparmaceae</taxon>
        <taxon>Coniella</taxon>
    </lineage>
</organism>
<dbReference type="CDD" id="cd12148">
    <property type="entry name" value="fungal_TF_MHR"/>
    <property type="match status" value="1"/>
</dbReference>
<evidence type="ECO:0000256" key="4">
    <source>
        <dbReference type="ARBA" id="ARBA00023163"/>
    </source>
</evidence>
<feature type="compositionally biased region" description="Basic and acidic residues" evidence="6">
    <location>
        <begin position="74"/>
        <end position="85"/>
    </location>
</feature>
<feature type="region of interest" description="Disordered" evidence="6">
    <location>
        <begin position="1"/>
        <end position="139"/>
    </location>
</feature>
<dbReference type="STRING" id="2025994.A0A2T2ZZJ9"/>
<dbReference type="GO" id="GO:0008270">
    <property type="term" value="F:zinc ion binding"/>
    <property type="evidence" value="ECO:0007669"/>
    <property type="project" value="InterPro"/>
</dbReference>
<evidence type="ECO:0000256" key="5">
    <source>
        <dbReference type="ARBA" id="ARBA00023242"/>
    </source>
</evidence>
<proteinExistence type="predicted"/>
<dbReference type="InterPro" id="IPR001138">
    <property type="entry name" value="Zn2Cys6_DnaBD"/>
</dbReference>
<sequence>MPASTSKVKFIASEADGRPVKRRQVQHACLSCRKRKKRCIHGANAPDVDTSTVDPSESPQIQPRPGSQSQQEDIQFHSHTTEDGHSPLPTAAAQSTRSPLPQGQPRLEPESHLGQQRQQQQALQSPPASLSTNLDASQERDENVLASTFVGDMAPESIFIHAANESAEPPSLGRTRSGLGIWTRRSSFRNTRPPHQPGHFALSSQHATIVQESLAVIPPPAEYEHLYRVYTERIHPILPIVTEPDLFAIRDPGASLSARLTLFKQTISLAASLDLSSRPHLRLAPTSTASSLLLQPRDFHHRLASAVFTSINADVFTDRIDRIRVLLLLFLFYQPRHASERDTCPLLFSQAVHYSQTLGIHLRGFAKEAGGVDGREAETLFLLLWALDGISAAFNGRPAIMHERDTDFDVDACIERQAKRPAFRLFLRLAHKLQQVICLYRPHAEGLASVDMPVYESMILDAGAGRAASTLLATLEVFYHAITILSCRKSPKVTHRGLSHAHLPDPDANARRSLSADRIIDSVVAAISPQQTSDGICLLPFVPYGLALSLSVNYLKMRSSKIPMYRSRAKDRFREIVGLLQTLGEVYASASFNAELGTAILQELDKTAKGLASSNGVSMQSKSQEHANGNGDLEKEDRRTRDTMPADEGHRLAATACDVAVSTKGISTDMYVDLFMHLDPEFDLNAVDAALGANLEMGLPQTWAMQWPGL</sequence>
<reference evidence="8 9" key="1">
    <citation type="journal article" date="2018" name="Mycol. Prog.">
        <title>Coniella lustricola, a new species from submerged detritus.</title>
        <authorList>
            <person name="Raudabaugh D.B."/>
            <person name="Iturriaga T."/>
            <person name="Carver A."/>
            <person name="Mondo S."/>
            <person name="Pangilinan J."/>
            <person name="Lipzen A."/>
            <person name="He G."/>
            <person name="Amirebrahimi M."/>
            <person name="Grigoriev I.V."/>
            <person name="Miller A.N."/>
        </authorList>
    </citation>
    <scope>NUCLEOTIDE SEQUENCE [LARGE SCALE GENOMIC DNA]</scope>
    <source>
        <strain evidence="8 9">B22-T-1</strain>
    </source>
</reference>
<dbReference type="Proteomes" id="UP000241462">
    <property type="component" value="Unassembled WGS sequence"/>
</dbReference>
<feature type="compositionally biased region" description="Basic and acidic residues" evidence="6">
    <location>
        <begin position="632"/>
        <end position="649"/>
    </location>
</feature>
<gene>
    <name evidence="8" type="ORF">BD289DRAFT_374593</name>
</gene>
<feature type="compositionally biased region" description="Polar residues" evidence="6">
    <location>
        <begin position="612"/>
        <end position="622"/>
    </location>
</feature>
<feature type="compositionally biased region" description="Low complexity" evidence="6">
    <location>
        <begin position="115"/>
        <end position="130"/>
    </location>
</feature>
<dbReference type="InParanoid" id="A0A2T2ZZJ9"/>
<dbReference type="PANTHER" id="PTHR47171">
    <property type="entry name" value="FARA-RELATED"/>
    <property type="match status" value="1"/>
</dbReference>
<feature type="compositionally biased region" description="Polar residues" evidence="6">
    <location>
        <begin position="92"/>
        <end position="101"/>
    </location>
</feature>
<evidence type="ECO:0000259" key="7">
    <source>
        <dbReference type="Pfam" id="PF04082"/>
    </source>
</evidence>
<dbReference type="Pfam" id="PF04082">
    <property type="entry name" value="Fungal_trans"/>
    <property type="match status" value="1"/>
</dbReference>
<keyword evidence="9" id="KW-1185">Reference proteome</keyword>
<evidence type="ECO:0000256" key="3">
    <source>
        <dbReference type="ARBA" id="ARBA00023125"/>
    </source>
</evidence>
<evidence type="ECO:0000256" key="2">
    <source>
        <dbReference type="ARBA" id="ARBA00023015"/>
    </source>
</evidence>
<dbReference type="CDD" id="cd00067">
    <property type="entry name" value="GAL4"/>
    <property type="match status" value="1"/>
</dbReference>
<accession>A0A2T2ZZJ9</accession>
<protein>
    <recommendedName>
        <fullName evidence="7">Xylanolytic transcriptional activator regulatory domain-containing protein</fullName>
    </recommendedName>
</protein>
<keyword evidence="2" id="KW-0805">Transcription regulation</keyword>
<evidence type="ECO:0000256" key="6">
    <source>
        <dbReference type="SAM" id="MobiDB-lite"/>
    </source>
</evidence>
<dbReference type="AlphaFoldDB" id="A0A2T2ZZJ9"/>
<dbReference type="OrthoDB" id="10031947at2759"/>
<dbReference type="InterPro" id="IPR052073">
    <property type="entry name" value="Amide_Lactam_Regulators"/>
</dbReference>